<organism evidence="2 3">
    <name type="scientific">Streptomyces daliensis</name>
    <dbReference type="NCBI Taxonomy" id="299421"/>
    <lineage>
        <taxon>Bacteria</taxon>
        <taxon>Bacillati</taxon>
        <taxon>Actinomycetota</taxon>
        <taxon>Actinomycetes</taxon>
        <taxon>Kitasatosporales</taxon>
        <taxon>Streptomycetaceae</taxon>
        <taxon>Streptomyces</taxon>
    </lineage>
</organism>
<comment type="caution">
    <text evidence="2">The sequence shown here is derived from an EMBL/GenBank/DDBJ whole genome shotgun (WGS) entry which is preliminary data.</text>
</comment>
<evidence type="ECO:0000256" key="1">
    <source>
        <dbReference type="SAM" id="MobiDB-lite"/>
    </source>
</evidence>
<gene>
    <name evidence="2" type="ORF">KDA82_03835</name>
</gene>
<dbReference type="PANTHER" id="PTHR41775:SF1">
    <property type="entry name" value="PEPTIDASE M6-LIKE DOMAIN-CONTAINING PROTEIN"/>
    <property type="match status" value="1"/>
</dbReference>
<sequence length="441" mass="46332">MRGTNPASGSHPIPGRGTGRSARPGSRRPRRGPHSRSPLRRGPYSRRAVTLAGATALATAALALMPVDHAGASVMSGPCAVVPGPGFDEGPPGPGFVRPQGDRKAVMIMVDFPDLPARGSPSRRASFFSDFTDDYLAQASHGRYRLDLEPTSGWVRMPRAWASYGIGRGVPTATMRAYVQDALDAAERRGTDFTGTEMVYVVADDNVPAPPTVSQANTFTGLRAGQGLTGTSIRGAALVFGRSQDAAVWQRGNFVHEANHLYGLPDLYDTGEDASVRHAGGWDTMSMAGISDLMGWHKWKFGWLDTDQVGCVSSPGTSEHELRPVASPGGGSIAVVRTGPSRAVVAEARTRTGLDRGICAEGVLLYTVDSRVPTGSGPVRVVDATPRSGGGPACSGRDPGELAELADAPFRPGGSHTFPDGVHVRVTGVTADGYAVRVTRR</sequence>
<protein>
    <submittedName>
        <fullName evidence="2">Peptidase M6</fullName>
    </submittedName>
</protein>
<dbReference type="AlphaFoldDB" id="A0A8T4IQW5"/>
<dbReference type="EMBL" id="JAGSMN010000075">
    <property type="protein sequence ID" value="MBR7672177.1"/>
    <property type="molecule type" value="Genomic_DNA"/>
</dbReference>
<evidence type="ECO:0000313" key="2">
    <source>
        <dbReference type="EMBL" id="MBR7672177.1"/>
    </source>
</evidence>
<feature type="region of interest" description="Disordered" evidence="1">
    <location>
        <begin position="1"/>
        <end position="46"/>
    </location>
</feature>
<keyword evidence="3" id="KW-1185">Reference proteome</keyword>
<name>A0A8T4IQW5_9ACTN</name>
<feature type="compositionally biased region" description="Basic residues" evidence="1">
    <location>
        <begin position="25"/>
        <end position="39"/>
    </location>
</feature>
<accession>A0A8T4IQW5</accession>
<reference evidence="2" key="1">
    <citation type="submission" date="2021-04" db="EMBL/GenBank/DDBJ databases">
        <title>Sequencing of actinobacteria type strains.</title>
        <authorList>
            <person name="Nguyen G.-S."/>
            <person name="Wentzel A."/>
        </authorList>
    </citation>
    <scope>NUCLEOTIDE SEQUENCE</scope>
    <source>
        <strain evidence="2">DSM 42095</strain>
    </source>
</reference>
<evidence type="ECO:0000313" key="3">
    <source>
        <dbReference type="Proteomes" id="UP000675554"/>
    </source>
</evidence>
<dbReference type="PANTHER" id="PTHR41775">
    <property type="entry name" value="SECRETED PROTEIN-RELATED"/>
    <property type="match status" value="1"/>
</dbReference>
<proteinExistence type="predicted"/>
<dbReference type="Proteomes" id="UP000675554">
    <property type="component" value="Unassembled WGS sequence"/>
</dbReference>